<evidence type="ECO:0000256" key="10">
    <source>
        <dbReference type="ARBA" id="ARBA00035183"/>
    </source>
</evidence>
<comment type="caution">
    <text evidence="13">The sequence shown here is derived from an EMBL/GenBank/DDBJ whole genome shotgun (WGS) entry which is preliminary data.</text>
</comment>
<evidence type="ECO:0000256" key="7">
    <source>
        <dbReference type="ARBA" id="ARBA00022980"/>
    </source>
</evidence>
<protein>
    <recommendedName>
        <fullName evidence="10">Large ribosomal subunit protein mL50</fullName>
    </recommendedName>
</protein>
<dbReference type="InterPro" id="IPR018305">
    <property type="entry name" value="Ribosomal_m50"/>
</dbReference>
<evidence type="ECO:0000256" key="1">
    <source>
        <dbReference type="ARBA" id="ARBA00004173"/>
    </source>
</evidence>
<organism evidence="13 14">
    <name type="scientific">Immersiella caudata</name>
    <dbReference type="NCBI Taxonomy" id="314043"/>
    <lineage>
        <taxon>Eukaryota</taxon>
        <taxon>Fungi</taxon>
        <taxon>Dikarya</taxon>
        <taxon>Ascomycota</taxon>
        <taxon>Pezizomycotina</taxon>
        <taxon>Sordariomycetes</taxon>
        <taxon>Sordariomycetidae</taxon>
        <taxon>Sordariales</taxon>
        <taxon>Lasiosphaeriaceae</taxon>
        <taxon>Immersiella</taxon>
    </lineage>
</organism>
<dbReference type="GO" id="GO:0005829">
    <property type="term" value="C:cytosol"/>
    <property type="evidence" value="ECO:0007669"/>
    <property type="project" value="UniProtKB-SubCell"/>
</dbReference>
<dbReference type="InterPro" id="IPR016024">
    <property type="entry name" value="ARM-type_fold"/>
</dbReference>
<feature type="region of interest" description="Disordered" evidence="12">
    <location>
        <begin position="1"/>
        <end position="20"/>
    </location>
</feature>
<dbReference type="InterPro" id="IPR040144">
    <property type="entry name" value="RAP1GDS1"/>
</dbReference>
<comment type="similarity">
    <text evidence="4">Belongs to the mitochondrion-specific ribosomal protein mL50 family.</text>
</comment>
<evidence type="ECO:0000256" key="12">
    <source>
        <dbReference type="SAM" id="MobiDB-lite"/>
    </source>
</evidence>
<dbReference type="PANTHER" id="PTHR10957">
    <property type="entry name" value="RAP1 GTPASE-GDP DISSOCIATION STIMULATOR 1"/>
    <property type="match status" value="1"/>
</dbReference>
<evidence type="ECO:0000313" key="14">
    <source>
        <dbReference type="Proteomes" id="UP001175000"/>
    </source>
</evidence>
<dbReference type="GO" id="GO:0005783">
    <property type="term" value="C:endoplasmic reticulum"/>
    <property type="evidence" value="ECO:0007669"/>
    <property type="project" value="UniProtKB-SubCell"/>
</dbReference>
<evidence type="ECO:0000256" key="5">
    <source>
        <dbReference type="ARBA" id="ARBA00022490"/>
    </source>
</evidence>
<keyword evidence="7" id="KW-0689">Ribosomal protein</keyword>
<dbReference type="PROSITE" id="PS50176">
    <property type="entry name" value="ARM_REPEAT"/>
    <property type="match status" value="1"/>
</dbReference>
<dbReference type="EMBL" id="JAULSU010000005">
    <property type="protein sequence ID" value="KAK0616763.1"/>
    <property type="molecule type" value="Genomic_DNA"/>
</dbReference>
<dbReference type="InterPro" id="IPR000225">
    <property type="entry name" value="Armadillo"/>
</dbReference>
<evidence type="ECO:0000256" key="11">
    <source>
        <dbReference type="PROSITE-ProRule" id="PRU00259"/>
    </source>
</evidence>
<feature type="repeat" description="ARM" evidence="11">
    <location>
        <begin position="698"/>
        <end position="742"/>
    </location>
</feature>
<evidence type="ECO:0000256" key="9">
    <source>
        <dbReference type="ARBA" id="ARBA00023274"/>
    </source>
</evidence>
<keyword evidence="5" id="KW-0963">Cytoplasm</keyword>
<evidence type="ECO:0000313" key="13">
    <source>
        <dbReference type="EMBL" id="KAK0616763.1"/>
    </source>
</evidence>
<sequence length="1086" mass="117686">MRRLQRLRGPASSLPTCSAPSIRTSPAAGLLKGELVASSSQAHNLSARRTHLWQSSLSTQRRCLSTSTPRLEKQTAVAEVPEFLEEELAEVNEVQTDLVYPAEIKAVPRADDITDPTYVPATTAEGLEQVGGLDGWWDQPEHWGPSKQYVGFGAAEKVTDPSVLEVLTKQAIVEAIVMRSFVKDITKATALMADLGAEDQARLAGVEIVAGPDGTAVLKDEKDMGRIQGLIRNAGGRGDPDGHYRPSPEEAKSMIKSWGSSWKSVELKDPFVRFYTIKRVQKLTGQIVPDGKLVGVTTIGALIARVIKPPKAKKLIEEIKTKGDLLELPNVHVYPRRLTPVDKENMVGRWKLIETELQKRGLPVLGTGGHRKAVEKSWIRGGVKMASAIQEITEFMDRVLAVPSDSNDALPGQMSWRADSLKRALTAAEKAWLDGSHDSLALVAEKVADAARDPSWRLPVGDSGLLNFFLSTVISSEGLTVPLKKQSLRVIGNACAECDENKARVVESGKLRTSLVDLLEDDDALLPFAISVIYNICIEYEKAQLQACEAGLSKKLVGIISGPRLLQSQSSMGIIIQLFEQLVAHDLESKVASLSTPALLLILATSQTYEPDLDEFTGLCTVALAYLTYEQFQTPFLESDGFWVLQQAFYDSYTRFDITTADPDTAEQLKQVWNATVSIVADISALPTFAAKYPLDSPVVQRLITWLSSPPSHTHLQTTACLSLGNLSRSDEASSALVQTVATPLLAILSRAIPTTSQPQPPISDRPPAQLIHAVLGFLRNLAIPQPNKAPLSTALLPSILPTLWTTTTAQPQVQFATVSLTRLLLTNNPPAVSLLCAPSTSSQPYNTRDGPALSSLHILMDIALRADADPTKMEAARVVCAMARILQAPAHQDILSSDWNWDEQNENATSRAKFYSSHVAPIIKTLTNQLTHKKFPSLRSEALFVLALLARSEDGGKLVVGVLESAEACRALVQAVTGKEVSDEDLGVEGGAKVTEVVDDGEKKTEESVAANMGLVDGLGLEPQQADVKQTAGMAKIDRENGLVLVAEIIRGFSDELSPGRKKLLEQVLSDGGELILAERKGQQT</sequence>
<dbReference type="SUPFAM" id="SSF48371">
    <property type="entry name" value="ARM repeat"/>
    <property type="match status" value="1"/>
</dbReference>
<dbReference type="GO" id="GO:0005085">
    <property type="term" value="F:guanyl-nucleotide exchange factor activity"/>
    <property type="evidence" value="ECO:0007669"/>
    <property type="project" value="InterPro"/>
</dbReference>
<dbReference type="AlphaFoldDB" id="A0AA40BWY7"/>
<dbReference type="Pfam" id="PF10501">
    <property type="entry name" value="Ribosomal_L50"/>
    <property type="match status" value="1"/>
</dbReference>
<dbReference type="InterPro" id="IPR011989">
    <property type="entry name" value="ARM-like"/>
</dbReference>
<evidence type="ECO:0000256" key="8">
    <source>
        <dbReference type="ARBA" id="ARBA00023128"/>
    </source>
</evidence>
<dbReference type="Gene3D" id="1.25.10.10">
    <property type="entry name" value="Leucine-rich Repeat Variant"/>
    <property type="match status" value="2"/>
</dbReference>
<keyword evidence="6" id="KW-0256">Endoplasmic reticulum</keyword>
<proteinExistence type="inferred from homology"/>
<dbReference type="GO" id="GO:0005840">
    <property type="term" value="C:ribosome"/>
    <property type="evidence" value="ECO:0007669"/>
    <property type="project" value="UniProtKB-KW"/>
</dbReference>
<gene>
    <name evidence="13" type="ORF">B0T14DRAFT_546876</name>
</gene>
<comment type="subcellular location">
    <subcellularLocation>
        <location evidence="3">Cytoplasm</location>
        <location evidence="3">Cytosol</location>
    </subcellularLocation>
    <subcellularLocation>
        <location evidence="2">Endoplasmic reticulum</location>
    </subcellularLocation>
    <subcellularLocation>
        <location evidence="1">Mitochondrion</location>
    </subcellularLocation>
</comment>
<evidence type="ECO:0000256" key="4">
    <source>
        <dbReference type="ARBA" id="ARBA00008860"/>
    </source>
</evidence>
<keyword evidence="9" id="KW-0687">Ribonucleoprotein</keyword>
<reference evidence="13" key="1">
    <citation type="submission" date="2023-06" db="EMBL/GenBank/DDBJ databases">
        <title>Genome-scale phylogeny and comparative genomics of the fungal order Sordariales.</title>
        <authorList>
            <consortium name="Lawrence Berkeley National Laboratory"/>
            <person name="Hensen N."/>
            <person name="Bonometti L."/>
            <person name="Westerberg I."/>
            <person name="Brannstrom I.O."/>
            <person name="Guillou S."/>
            <person name="Cros-Aarteil S."/>
            <person name="Calhoun S."/>
            <person name="Haridas S."/>
            <person name="Kuo A."/>
            <person name="Mondo S."/>
            <person name="Pangilinan J."/>
            <person name="Riley R."/>
            <person name="Labutti K."/>
            <person name="Andreopoulos B."/>
            <person name="Lipzen A."/>
            <person name="Chen C."/>
            <person name="Yanf M."/>
            <person name="Daum C."/>
            <person name="Ng V."/>
            <person name="Clum A."/>
            <person name="Steindorff A."/>
            <person name="Ohm R."/>
            <person name="Martin F."/>
            <person name="Silar P."/>
            <person name="Natvig D."/>
            <person name="Lalanne C."/>
            <person name="Gautier V."/>
            <person name="Ament-Velasquez S.L."/>
            <person name="Kruys A."/>
            <person name="Hutchinson M.I."/>
            <person name="Powell A.J."/>
            <person name="Barry K."/>
            <person name="Miller A.N."/>
            <person name="Grigoriev I.V."/>
            <person name="Debuchy R."/>
            <person name="Gladieux P."/>
            <person name="Thoren M.H."/>
            <person name="Johannesson H."/>
        </authorList>
    </citation>
    <scope>NUCLEOTIDE SEQUENCE</scope>
    <source>
        <strain evidence="13">CBS 606.72</strain>
    </source>
</reference>
<evidence type="ECO:0000256" key="2">
    <source>
        <dbReference type="ARBA" id="ARBA00004240"/>
    </source>
</evidence>
<keyword evidence="8" id="KW-0496">Mitochondrion</keyword>
<evidence type="ECO:0000256" key="6">
    <source>
        <dbReference type="ARBA" id="ARBA00022824"/>
    </source>
</evidence>
<dbReference type="GO" id="GO:0005739">
    <property type="term" value="C:mitochondrion"/>
    <property type="evidence" value="ECO:0007669"/>
    <property type="project" value="UniProtKB-SubCell"/>
</dbReference>
<keyword evidence="14" id="KW-1185">Reference proteome</keyword>
<accession>A0AA40BWY7</accession>
<dbReference type="GO" id="GO:1990904">
    <property type="term" value="C:ribonucleoprotein complex"/>
    <property type="evidence" value="ECO:0007669"/>
    <property type="project" value="UniProtKB-KW"/>
</dbReference>
<name>A0AA40BWY7_9PEZI</name>
<dbReference type="Proteomes" id="UP001175000">
    <property type="component" value="Unassembled WGS sequence"/>
</dbReference>
<evidence type="ECO:0000256" key="3">
    <source>
        <dbReference type="ARBA" id="ARBA00004514"/>
    </source>
</evidence>